<dbReference type="Gene3D" id="3.40.630.100">
    <property type="entry name" value="Poly-gamma-glutamate hydrolase, zinc-binding motif"/>
    <property type="match status" value="1"/>
</dbReference>
<evidence type="ECO:0000313" key="2">
    <source>
        <dbReference type="EMBL" id="PWK48291.1"/>
    </source>
</evidence>
<organism evidence="2 3">
    <name type="scientific">Actinoplanes xinjiangensis</name>
    <dbReference type="NCBI Taxonomy" id="512350"/>
    <lineage>
        <taxon>Bacteria</taxon>
        <taxon>Bacillati</taxon>
        <taxon>Actinomycetota</taxon>
        <taxon>Actinomycetes</taxon>
        <taxon>Micromonosporales</taxon>
        <taxon>Micromonosporaceae</taxon>
        <taxon>Actinoplanes</taxon>
    </lineage>
</organism>
<dbReference type="InterPro" id="IPR008585">
    <property type="entry name" value="Gamma_PGA_hydro"/>
</dbReference>
<dbReference type="Pfam" id="PF05908">
    <property type="entry name" value="Gamma_PGA_hydro"/>
    <property type="match status" value="1"/>
</dbReference>
<evidence type="ECO:0000313" key="3">
    <source>
        <dbReference type="Proteomes" id="UP000245697"/>
    </source>
</evidence>
<name>A0A316FH66_9ACTN</name>
<evidence type="ECO:0000256" key="1">
    <source>
        <dbReference type="SAM" id="SignalP"/>
    </source>
</evidence>
<proteinExistence type="predicted"/>
<dbReference type="OrthoDB" id="7721587at2"/>
<keyword evidence="3" id="KW-1185">Reference proteome</keyword>
<accession>A0A316FH66</accession>
<sequence>MSIRQSGGSVSVLSRRSILAAVGAVAIPPLVAAGARPAHGADTYPSNTALYADPALAEGVDYARRFRRHAALDDSETAGGDYPDTVVVALHGGGIEPGTSELCLAVAGYHPAGGATGGAVYDYWMFEGLRSSGNAGLHVTSSHCDDPVALATVAGSRRAVSLHGCSPAQAGLPDTTAAVLVGGRDTGLKAALIEAYLAAGVQAIDAAGVPALNGDDPANLVNRTLRGAGAQLELTTPLRTRMFGVNTRAGRGSSTLPAFWTFVDATRLALAG</sequence>
<keyword evidence="1" id="KW-0732">Signal</keyword>
<feature type="signal peptide" evidence="1">
    <location>
        <begin position="1"/>
        <end position="20"/>
    </location>
</feature>
<reference evidence="2 3" key="1">
    <citation type="submission" date="2018-05" db="EMBL/GenBank/DDBJ databases">
        <title>Genomic Encyclopedia of Archaeal and Bacterial Type Strains, Phase II (KMG-II): from individual species to whole genera.</title>
        <authorList>
            <person name="Goeker M."/>
        </authorList>
    </citation>
    <scope>NUCLEOTIDE SEQUENCE [LARGE SCALE GENOMIC DNA]</scope>
    <source>
        <strain evidence="2 3">DSM 45184</strain>
    </source>
</reference>
<comment type="caution">
    <text evidence="2">The sequence shown here is derived from an EMBL/GenBank/DDBJ whole genome shotgun (WGS) entry which is preliminary data.</text>
</comment>
<feature type="chain" id="PRO_5038862639" evidence="1">
    <location>
        <begin position="21"/>
        <end position="272"/>
    </location>
</feature>
<gene>
    <name evidence="2" type="ORF">BC793_106321</name>
</gene>
<dbReference type="Proteomes" id="UP000245697">
    <property type="component" value="Unassembled WGS sequence"/>
</dbReference>
<dbReference type="InterPro" id="IPR038128">
    <property type="entry name" value="Gamma_PGA_hydro_sf"/>
</dbReference>
<dbReference type="EMBL" id="QGGR01000006">
    <property type="protein sequence ID" value="PWK48291.1"/>
    <property type="molecule type" value="Genomic_DNA"/>
</dbReference>
<dbReference type="AlphaFoldDB" id="A0A316FH66"/>
<protein>
    <submittedName>
        <fullName evidence="2">Phage replication-related protein YjqB (UPF0714/DUF867 family)</fullName>
    </submittedName>
</protein>